<proteinExistence type="predicted"/>
<evidence type="ECO:0000313" key="4">
    <source>
        <dbReference type="EMBL" id="CAG9760730.1"/>
    </source>
</evidence>
<dbReference type="OrthoDB" id="6627399at2759"/>
<keyword evidence="2" id="KW-0812">Transmembrane</keyword>
<evidence type="ECO:0000256" key="3">
    <source>
        <dbReference type="SAM" id="SignalP"/>
    </source>
</evidence>
<reference evidence="4" key="1">
    <citation type="submission" date="2022-01" db="EMBL/GenBank/DDBJ databases">
        <authorList>
            <person name="King R."/>
        </authorList>
    </citation>
    <scope>NUCLEOTIDE SEQUENCE</scope>
</reference>
<evidence type="ECO:0000256" key="2">
    <source>
        <dbReference type="SAM" id="Phobius"/>
    </source>
</evidence>
<feature type="transmembrane region" description="Helical" evidence="2">
    <location>
        <begin position="179"/>
        <end position="195"/>
    </location>
</feature>
<dbReference type="EMBL" id="OU892277">
    <property type="protein sequence ID" value="CAG9760730.1"/>
    <property type="molecule type" value="Genomic_DNA"/>
</dbReference>
<name>A0A9N9MD84_9CUCU</name>
<feature type="chain" id="PRO_5040161027" evidence="3">
    <location>
        <begin position="19"/>
        <end position="243"/>
    </location>
</feature>
<dbReference type="InterPro" id="IPR012464">
    <property type="entry name" value="DUF1676"/>
</dbReference>
<keyword evidence="5" id="KW-1185">Reference proteome</keyword>
<keyword evidence="3" id="KW-0732">Signal</keyword>
<feature type="region of interest" description="Disordered" evidence="1">
    <location>
        <begin position="224"/>
        <end position="243"/>
    </location>
</feature>
<evidence type="ECO:0000256" key="1">
    <source>
        <dbReference type="SAM" id="MobiDB-lite"/>
    </source>
</evidence>
<keyword evidence="2" id="KW-0472">Membrane</keyword>
<feature type="signal peptide" evidence="3">
    <location>
        <begin position="1"/>
        <end position="18"/>
    </location>
</feature>
<protein>
    <submittedName>
        <fullName evidence="4">Uncharacterized protein</fullName>
    </submittedName>
</protein>
<feature type="transmembrane region" description="Helical" evidence="2">
    <location>
        <begin position="148"/>
        <end position="167"/>
    </location>
</feature>
<keyword evidence="2" id="KW-1133">Transmembrane helix</keyword>
<dbReference type="PANTHER" id="PTHR21879">
    <property type="entry name" value="FI03362P-RELATED-RELATED"/>
    <property type="match status" value="1"/>
</dbReference>
<gene>
    <name evidence="4" type="ORF">CEUTPL_LOCUS1451</name>
</gene>
<dbReference type="Pfam" id="PF07898">
    <property type="entry name" value="DUF1676"/>
    <property type="match status" value="1"/>
</dbReference>
<accession>A0A9N9MD84</accession>
<dbReference type="AlphaFoldDB" id="A0A9N9MD84"/>
<evidence type="ECO:0000313" key="5">
    <source>
        <dbReference type="Proteomes" id="UP001152799"/>
    </source>
</evidence>
<sequence>MILNNVLTLFFLPILVSAYSDFKKSYLVDHCDKIYSLACFKLEAANWIDKFGVSSELNIIPGVSILQNSNSVRVDTNAIAKEVTREFPSDQNARVNQFFIKKIENFLNGHSLKLNLWKAFNGEELSASDDIETARGDKTKKSSSGGSGGMSMILISGAMIVGVMTALTMGGLTALAGKALLTGLVALVLSAIIGLKELVGQSKTLIAQPVSVPAHEVWEEYPGHHSRMTQELPKGLQPEYTPA</sequence>
<dbReference type="PANTHER" id="PTHR21879:SF9">
    <property type="entry name" value="OSIRIS 16"/>
    <property type="match status" value="1"/>
</dbReference>
<organism evidence="4 5">
    <name type="scientific">Ceutorhynchus assimilis</name>
    <name type="common">cabbage seed weevil</name>
    <dbReference type="NCBI Taxonomy" id="467358"/>
    <lineage>
        <taxon>Eukaryota</taxon>
        <taxon>Metazoa</taxon>
        <taxon>Ecdysozoa</taxon>
        <taxon>Arthropoda</taxon>
        <taxon>Hexapoda</taxon>
        <taxon>Insecta</taxon>
        <taxon>Pterygota</taxon>
        <taxon>Neoptera</taxon>
        <taxon>Endopterygota</taxon>
        <taxon>Coleoptera</taxon>
        <taxon>Polyphaga</taxon>
        <taxon>Cucujiformia</taxon>
        <taxon>Curculionidae</taxon>
        <taxon>Ceutorhynchinae</taxon>
        <taxon>Ceutorhynchus</taxon>
    </lineage>
</organism>
<dbReference type="Proteomes" id="UP001152799">
    <property type="component" value="Chromosome 1"/>
</dbReference>
<dbReference type="GO" id="GO:0016020">
    <property type="term" value="C:membrane"/>
    <property type="evidence" value="ECO:0007669"/>
    <property type="project" value="TreeGrafter"/>
</dbReference>